<proteinExistence type="inferred from homology"/>
<evidence type="ECO:0000313" key="6">
    <source>
        <dbReference type="Proteomes" id="UP000028194"/>
    </source>
</evidence>
<dbReference type="EMBL" id="CP007174">
    <property type="protein sequence ID" value="AIF85022.1"/>
    <property type="molecule type" value="Genomic_DNA"/>
</dbReference>
<dbReference type="SUPFAM" id="SSF116734">
    <property type="entry name" value="DNA methylase specificity domain"/>
    <property type="match status" value="2"/>
</dbReference>
<accession>A0A075MWJ5</accession>
<dbReference type="PANTHER" id="PTHR30408">
    <property type="entry name" value="TYPE-1 RESTRICTION ENZYME ECOKI SPECIFICITY PROTEIN"/>
    <property type="match status" value="1"/>
</dbReference>
<feature type="domain" description="Type I restriction modification DNA specificity" evidence="4">
    <location>
        <begin position="18"/>
        <end position="183"/>
    </location>
</feature>
<comment type="similarity">
    <text evidence="1">Belongs to the type-I restriction system S methylase family.</text>
</comment>
<reference evidence="5 6" key="1">
    <citation type="journal article" date="2014" name="PLoS ONE">
        <title>Genome Sequence of Candidatus Nitrososphaera evergladensis from Group I.1b Enriched from Everglades Soil Reveals Novel Genomic Features of the Ammonia-Oxidizing Archaea.</title>
        <authorList>
            <person name="Zhalnina K.V."/>
            <person name="Dias R."/>
            <person name="Leonard M.T."/>
            <person name="Dorr de Quadros P."/>
            <person name="Camargo F.A."/>
            <person name="Drew J.C."/>
            <person name="Farmerie W.G."/>
            <person name="Daroub S.H."/>
            <person name="Triplett E.W."/>
        </authorList>
    </citation>
    <scope>NUCLEOTIDE SEQUENCE [LARGE SCALE GENOMIC DNA]</scope>
    <source>
        <strain evidence="5 6">SR1</strain>
    </source>
</reference>
<dbReference type="PANTHER" id="PTHR30408:SF12">
    <property type="entry name" value="TYPE I RESTRICTION ENZYME MJAVIII SPECIFICITY SUBUNIT"/>
    <property type="match status" value="1"/>
</dbReference>
<dbReference type="STRING" id="1459636.NTE_02987"/>
<dbReference type="CDD" id="cd17273">
    <property type="entry name" value="RMtype1_S_EcoJA69PI-TRD1-CR1_like"/>
    <property type="match status" value="1"/>
</dbReference>
<dbReference type="KEGG" id="nev:NTE_02987"/>
<evidence type="ECO:0000256" key="3">
    <source>
        <dbReference type="ARBA" id="ARBA00023125"/>
    </source>
</evidence>
<dbReference type="InterPro" id="IPR000055">
    <property type="entry name" value="Restrct_endonuc_typeI_TRD"/>
</dbReference>
<dbReference type="eggNOG" id="arCOG02626">
    <property type="taxonomic scope" value="Archaea"/>
</dbReference>
<dbReference type="HOGENOM" id="CLU_021095_0_2_2"/>
<keyword evidence="5" id="KW-0540">Nuclease</keyword>
<protein>
    <submittedName>
        <fullName evidence="5">Restriction endonuclease S subunit</fullName>
        <ecNumber evidence="5">3.1.21.3</ecNumber>
    </submittedName>
</protein>
<name>A0A075MWJ5_9ARCH</name>
<gene>
    <name evidence="5" type="ORF">NTE_02987</name>
</gene>
<dbReference type="GO" id="GO:0009307">
    <property type="term" value="P:DNA restriction-modification system"/>
    <property type="evidence" value="ECO:0007669"/>
    <property type="project" value="UniProtKB-KW"/>
</dbReference>
<dbReference type="InterPro" id="IPR052021">
    <property type="entry name" value="Type-I_RS_S_subunit"/>
</dbReference>
<dbReference type="AlphaFoldDB" id="A0A075MWJ5"/>
<dbReference type="REBASE" id="90012">
    <property type="entry name" value="S.NevSR1ORF2988P"/>
</dbReference>
<dbReference type="EC" id="3.1.21.3" evidence="5"/>
<dbReference type="GO" id="GO:0009035">
    <property type="term" value="F:type I site-specific deoxyribonuclease activity"/>
    <property type="evidence" value="ECO:0007669"/>
    <property type="project" value="UniProtKB-EC"/>
</dbReference>
<keyword evidence="5" id="KW-0378">Hydrolase</keyword>
<evidence type="ECO:0000313" key="5">
    <source>
        <dbReference type="EMBL" id="AIF85022.1"/>
    </source>
</evidence>
<dbReference type="Proteomes" id="UP000028194">
    <property type="component" value="Chromosome"/>
</dbReference>
<dbReference type="Pfam" id="PF01420">
    <property type="entry name" value="Methylase_S"/>
    <property type="match status" value="2"/>
</dbReference>
<evidence type="ECO:0000256" key="2">
    <source>
        <dbReference type="ARBA" id="ARBA00022747"/>
    </source>
</evidence>
<evidence type="ECO:0000256" key="1">
    <source>
        <dbReference type="ARBA" id="ARBA00010923"/>
    </source>
</evidence>
<keyword evidence="6" id="KW-1185">Reference proteome</keyword>
<keyword evidence="3" id="KW-0238">DNA-binding</keyword>
<dbReference type="InterPro" id="IPR044946">
    <property type="entry name" value="Restrct_endonuc_typeI_TRD_sf"/>
</dbReference>
<organism evidence="5 6">
    <name type="scientific">Candidatus Nitrososphaera evergladensis SR1</name>
    <dbReference type="NCBI Taxonomy" id="1459636"/>
    <lineage>
        <taxon>Archaea</taxon>
        <taxon>Nitrososphaerota</taxon>
        <taxon>Nitrososphaeria</taxon>
        <taxon>Nitrososphaerales</taxon>
        <taxon>Nitrososphaeraceae</taxon>
        <taxon>Nitrososphaera</taxon>
    </lineage>
</organism>
<feature type="domain" description="Type I restriction modification DNA specificity" evidence="4">
    <location>
        <begin position="216"/>
        <end position="382"/>
    </location>
</feature>
<dbReference type="GO" id="GO:0003677">
    <property type="term" value="F:DNA binding"/>
    <property type="evidence" value="ECO:0007669"/>
    <property type="project" value="UniProtKB-KW"/>
</dbReference>
<keyword evidence="2" id="KW-0680">Restriction system</keyword>
<dbReference type="Gene3D" id="3.90.220.20">
    <property type="entry name" value="DNA methylase specificity domains"/>
    <property type="match status" value="2"/>
</dbReference>
<evidence type="ECO:0000259" key="4">
    <source>
        <dbReference type="Pfam" id="PF01420"/>
    </source>
</evidence>
<sequence>MHTMNGPNSKPTEIGDLPEHWKVVRLEEVAEIVGGATPLTSVTEYWNGDIPFVTPTDITKLDGHSTIRNTAKRITKKGLKAISAKLIPSGSVLMTSRATIGFCAINEVPVVTNQGFATLICRDTIDNLYALHLLRSLKPQIEQLANGTTFKEVSRTSLRKLLIPLPPLPEQIVIASVLEKACRLQAKRRLINTRCSHLVDSIFFKMFGDLFSNSLGWKRVLIQDVCIQITDIIHKMPKAVDEGIPFISVMNLTKGDYIDFSDVKFISKDDHVRLIQRCRPQQGDVLYTRIGVNYGIARLVETNTEFSISYSLALLKPDRQLIHPIFLKNILNTQFVKLQADRKTRGIGVPDLGIKEIKSLEIMLPPLKLQEEFAALATKVTSIQRKQIDEYQKIDQLSKSLTMMFFSGKKMSASNSQT</sequence>
<keyword evidence="5" id="KW-0255">Endonuclease</keyword>